<keyword evidence="2" id="KW-0812">Transmembrane</keyword>
<comment type="caution">
    <text evidence="3">The sequence shown here is derived from an EMBL/GenBank/DDBJ whole genome shotgun (WGS) entry which is preliminary data.</text>
</comment>
<feature type="transmembrane region" description="Helical" evidence="2">
    <location>
        <begin position="114"/>
        <end position="137"/>
    </location>
</feature>
<evidence type="ECO:0000256" key="1">
    <source>
        <dbReference type="SAM" id="MobiDB-lite"/>
    </source>
</evidence>
<gene>
    <name evidence="3" type="ORF">GCM10010170_109780</name>
</gene>
<dbReference type="RefSeq" id="WP_344620766.1">
    <property type="nucleotide sequence ID" value="NZ_BAAARV010000142.1"/>
</dbReference>
<feature type="compositionally biased region" description="Low complexity" evidence="1">
    <location>
        <begin position="59"/>
        <end position="81"/>
    </location>
</feature>
<protein>
    <submittedName>
        <fullName evidence="3">Uncharacterized protein</fullName>
    </submittedName>
</protein>
<feature type="compositionally biased region" description="Low complexity" evidence="1">
    <location>
        <begin position="1"/>
        <end position="10"/>
    </location>
</feature>
<feature type="compositionally biased region" description="Pro residues" evidence="1">
    <location>
        <begin position="33"/>
        <end position="58"/>
    </location>
</feature>
<keyword evidence="2" id="KW-0472">Membrane</keyword>
<dbReference type="EMBL" id="BAAARV010000142">
    <property type="protein sequence ID" value="GAA2395194.1"/>
    <property type="molecule type" value="Genomic_DNA"/>
</dbReference>
<dbReference type="Proteomes" id="UP001501444">
    <property type="component" value="Unassembled WGS sequence"/>
</dbReference>
<reference evidence="4" key="1">
    <citation type="journal article" date="2019" name="Int. J. Syst. Evol. Microbiol.">
        <title>The Global Catalogue of Microorganisms (GCM) 10K type strain sequencing project: providing services to taxonomists for standard genome sequencing and annotation.</title>
        <authorList>
            <consortium name="The Broad Institute Genomics Platform"/>
            <consortium name="The Broad Institute Genome Sequencing Center for Infectious Disease"/>
            <person name="Wu L."/>
            <person name="Ma J."/>
        </authorList>
    </citation>
    <scope>NUCLEOTIDE SEQUENCE [LARGE SCALE GENOMIC DNA]</scope>
    <source>
        <strain evidence="4">JCM 3272</strain>
    </source>
</reference>
<keyword evidence="4" id="KW-1185">Reference proteome</keyword>
<organism evidence="3 4">
    <name type="scientific">Dactylosporangium salmoneum</name>
    <dbReference type="NCBI Taxonomy" id="53361"/>
    <lineage>
        <taxon>Bacteria</taxon>
        <taxon>Bacillati</taxon>
        <taxon>Actinomycetota</taxon>
        <taxon>Actinomycetes</taxon>
        <taxon>Micromonosporales</taxon>
        <taxon>Micromonosporaceae</taxon>
        <taxon>Dactylosporangium</taxon>
    </lineage>
</organism>
<evidence type="ECO:0000313" key="3">
    <source>
        <dbReference type="EMBL" id="GAA2395194.1"/>
    </source>
</evidence>
<evidence type="ECO:0000256" key="2">
    <source>
        <dbReference type="SAM" id="Phobius"/>
    </source>
</evidence>
<proteinExistence type="predicted"/>
<sequence>MDPTYGQTPPGGYPPQQPYGQPQYGQPQYGQPQQPPQYPPQQPPPQQYPPQQPPPQQYPPQQQYPQYPQQPPQQQHPQQPYSAVPYAQPYSAPPVQSVPPMQSAPPAGPRRNRWVAGLVAGSVVVVIAVVVIVVIGLRSSDDKGTTPQTAPSQSGPVDSCLVGKWKQTTYQKIVDFTGTDVDKKEKIGKVKMTGGGKIWEIRADGNAIEDDSKTVYTGKTDDGRTVNTTWQGRSEYKLSTKDGIITYAGGEATTTVIVNIDGAEKGRIELEPNLDPQQYTCNGDIWRLSNKDDPSALSRYDREK</sequence>
<evidence type="ECO:0000313" key="4">
    <source>
        <dbReference type="Proteomes" id="UP001501444"/>
    </source>
</evidence>
<accession>A0ABP5V6Q3</accession>
<feature type="region of interest" description="Disordered" evidence="1">
    <location>
        <begin position="1"/>
        <end position="109"/>
    </location>
</feature>
<name>A0ABP5V6Q3_9ACTN</name>
<feature type="compositionally biased region" description="Low complexity" evidence="1">
    <location>
        <begin position="18"/>
        <end position="32"/>
    </location>
</feature>
<keyword evidence="2" id="KW-1133">Transmembrane helix</keyword>